<dbReference type="GO" id="GO:0008381">
    <property type="term" value="F:mechanosensitive monoatomic ion channel activity"/>
    <property type="evidence" value="ECO:0007669"/>
    <property type="project" value="UniProtKB-UniRule"/>
</dbReference>
<evidence type="ECO:0000256" key="8">
    <source>
        <dbReference type="ARBA" id="ARBA00023136"/>
    </source>
</evidence>
<organism evidence="12 13">
    <name type="scientific">Cnuibacter physcomitrellae</name>
    <dbReference type="NCBI Taxonomy" id="1619308"/>
    <lineage>
        <taxon>Bacteria</taxon>
        <taxon>Bacillati</taxon>
        <taxon>Actinomycetota</taxon>
        <taxon>Actinomycetes</taxon>
        <taxon>Micrococcales</taxon>
        <taxon>Microbacteriaceae</taxon>
        <taxon>Cnuibacter</taxon>
    </lineage>
</organism>
<feature type="region of interest" description="Disordered" evidence="11">
    <location>
        <begin position="136"/>
        <end position="169"/>
    </location>
</feature>
<keyword evidence="7 10" id="KW-0406">Ion transport</keyword>
<comment type="function">
    <text evidence="10">Channel that opens in response to stretch forces in the membrane lipid bilayer. May participate in the regulation of osmotic pressure changes within the cell.</text>
</comment>
<dbReference type="NCBIfam" id="TIGR00220">
    <property type="entry name" value="mscL"/>
    <property type="match status" value="1"/>
</dbReference>
<evidence type="ECO:0000256" key="10">
    <source>
        <dbReference type="HAMAP-Rule" id="MF_00115"/>
    </source>
</evidence>
<evidence type="ECO:0000256" key="1">
    <source>
        <dbReference type="ARBA" id="ARBA00004651"/>
    </source>
</evidence>
<dbReference type="InterPro" id="IPR037673">
    <property type="entry name" value="MSC/AndL"/>
</dbReference>
<dbReference type="Gene3D" id="1.10.1200.120">
    <property type="entry name" value="Large-conductance mechanosensitive channel, MscL, domain 1"/>
    <property type="match status" value="1"/>
</dbReference>
<dbReference type="PRINTS" id="PR01264">
    <property type="entry name" value="MECHCHANNEL"/>
</dbReference>
<dbReference type="PANTHER" id="PTHR30266:SF2">
    <property type="entry name" value="LARGE-CONDUCTANCE MECHANOSENSITIVE CHANNEL"/>
    <property type="match status" value="1"/>
</dbReference>
<keyword evidence="3 10" id="KW-0813">Transport</keyword>
<keyword evidence="8 10" id="KW-0472">Membrane</keyword>
<comment type="subcellular location">
    <subcellularLocation>
        <location evidence="1 10">Cell membrane</location>
        <topology evidence="1 10">Multi-pass membrane protein</topology>
    </subcellularLocation>
</comment>
<feature type="transmembrane region" description="Helical" evidence="10">
    <location>
        <begin position="12"/>
        <end position="39"/>
    </location>
</feature>
<proteinExistence type="inferred from homology"/>
<dbReference type="SUPFAM" id="SSF81330">
    <property type="entry name" value="Gated mechanosensitive channel"/>
    <property type="match status" value="1"/>
</dbReference>
<keyword evidence="5 10" id="KW-0812">Transmembrane</keyword>
<dbReference type="KEGG" id="cphy:B5808_05645"/>
<feature type="transmembrane region" description="Helical" evidence="10">
    <location>
        <begin position="67"/>
        <end position="90"/>
    </location>
</feature>
<comment type="subunit">
    <text evidence="10">Homopentamer.</text>
</comment>
<dbReference type="PANTHER" id="PTHR30266">
    <property type="entry name" value="MECHANOSENSITIVE CHANNEL MSCL"/>
    <property type="match status" value="1"/>
</dbReference>
<dbReference type="InterPro" id="IPR019823">
    <property type="entry name" value="Mechanosensitive_channel_CS"/>
</dbReference>
<feature type="compositionally biased region" description="Polar residues" evidence="11">
    <location>
        <begin position="140"/>
        <end position="154"/>
    </location>
</feature>
<keyword evidence="6 10" id="KW-1133">Transmembrane helix</keyword>
<evidence type="ECO:0000313" key="12">
    <source>
        <dbReference type="EMBL" id="ARJ04761.1"/>
    </source>
</evidence>
<gene>
    <name evidence="10" type="primary">mscL</name>
    <name evidence="12" type="ORF">B5808_05645</name>
</gene>
<reference evidence="12 13" key="1">
    <citation type="submission" date="2017-04" db="EMBL/GenBank/DDBJ databases">
        <authorList>
            <person name="Afonso C.L."/>
            <person name="Miller P.J."/>
            <person name="Scott M.A."/>
            <person name="Spackman E."/>
            <person name="Goraichik I."/>
            <person name="Dimitrov K.M."/>
            <person name="Suarez D.L."/>
            <person name="Swayne D.E."/>
        </authorList>
    </citation>
    <scope>NUCLEOTIDE SEQUENCE [LARGE SCALE GENOMIC DNA]</scope>
    <source>
        <strain evidence="13">XA(T)</strain>
    </source>
</reference>
<dbReference type="InterPro" id="IPR036019">
    <property type="entry name" value="MscL_channel"/>
</dbReference>
<accession>A0A1X9LLE0</accession>
<name>A0A1X9LLE0_9MICO</name>
<dbReference type="Pfam" id="PF01741">
    <property type="entry name" value="MscL"/>
    <property type="match status" value="1"/>
</dbReference>
<comment type="similarity">
    <text evidence="2 10">Belongs to the MscL family.</text>
</comment>
<evidence type="ECO:0000256" key="4">
    <source>
        <dbReference type="ARBA" id="ARBA00022475"/>
    </source>
</evidence>
<evidence type="ECO:0000256" key="9">
    <source>
        <dbReference type="ARBA" id="ARBA00023303"/>
    </source>
</evidence>
<dbReference type="HAMAP" id="MF_00115">
    <property type="entry name" value="MscL"/>
    <property type="match status" value="1"/>
</dbReference>
<evidence type="ECO:0000313" key="13">
    <source>
        <dbReference type="Proteomes" id="UP000192775"/>
    </source>
</evidence>
<sequence>MFKGFREFILRGNVIDLAVAVVVGAAFTAVVNSIVANLINPLISGWFNASDLDNALVVQFGEAQIKFGAVLGAILQFLIVAVVVYFVFVLPINHLKKMAFSLKKTPAESLQEEKEELPPTETELLIEIRDLLAHGRPSAAQPSGATTSPTSLTVTDEPPHGRHGGPATS</sequence>
<keyword evidence="13" id="KW-1185">Reference proteome</keyword>
<evidence type="ECO:0000256" key="3">
    <source>
        <dbReference type="ARBA" id="ARBA00022448"/>
    </source>
</evidence>
<dbReference type="AlphaFoldDB" id="A0A1X9LLE0"/>
<dbReference type="GO" id="GO:0005886">
    <property type="term" value="C:plasma membrane"/>
    <property type="evidence" value="ECO:0007669"/>
    <property type="project" value="UniProtKB-SubCell"/>
</dbReference>
<evidence type="ECO:0000256" key="5">
    <source>
        <dbReference type="ARBA" id="ARBA00022692"/>
    </source>
</evidence>
<dbReference type="Proteomes" id="UP000192775">
    <property type="component" value="Chromosome"/>
</dbReference>
<evidence type="ECO:0000256" key="2">
    <source>
        <dbReference type="ARBA" id="ARBA00007254"/>
    </source>
</evidence>
<dbReference type="PROSITE" id="PS01327">
    <property type="entry name" value="MSCL"/>
    <property type="match status" value="1"/>
</dbReference>
<dbReference type="EMBL" id="CP020715">
    <property type="protein sequence ID" value="ARJ04761.1"/>
    <property type="molecule type" value="Genomic_DNA"/>
</dbReference>
<dbReference type="RefSeq" id="WP_085018899.1">
    <property type="nucleotide sequence ID" value="NZ_BMHD01000002.1"/>
</dbReference>
<dbReference type="InterPro" id="IPR001185">
    <property type="entry name" value="MS_channel"/>
</dbReference>
<evidence type="ECO:0000256" key="6">
    <source>
        <dbReference type="ARBA" id="ARBA00022989"/>
    </source>
</evidence>
<keyword evidence="4 10" id="KW-1003">Cell membrane</keyword>
<protein>
    <recommendedName>
        <fullName evidence="10">Large-conductance mechanosensitive channel</fullName>
    </recommendedName>
</protein>
<keyword evidence="9 10" id="KW-0407">Ion channel</keyword>
<evidence type="ECO:0000256" key="7">
    <source>
        <dbReference type="ARBA" id="ARBA00023065"/>
    </source>
</evidence>
<dbReference type="STRING" id="1619308.B5808_05645"/>
<evidence type="ECO:0000256" key="11">
    <source>
        <dbReference type="SAM" id="MobiDB-lite"/>
    </source>
</evidence>